<proteinExistence type="predicted"/>
<keyword evidence="2" id="KW-0378">Hydrolase</keyword>
<reference evidence="2 3" key="1">
    <citation type="submission" date="2014-02" db="EMBL/GenBank/DDBJ databases">
        <title>Whole genome shotgun sequence of Rhodococcus wratislaviensis NBRC 100605.</title>
        <authorList>
            <person name="Hosoyama A."/>
            <person name="Tsuchikane K."/>
            <person name="Yoshida I."/>
            <person name="Ohji S."/>
            <person name="Ichikawa N."/>
            <person name="Yamazoe A."/>
            <person name="Fujita N."/>
        </authorList>
    </citation>
    <scope>NUCLEOTIDE SEQUENCE [LARGE SCALE GENOMIC DNA]</scope>
    <source>
        <strain evidence="2 3">NBRC 100605</strain>
    </source>
</reference>
<dbReference type="PANTHER" id="PTHR43798">
    <property type="entry name" value="MONOACYLGLYCEROL LIPASE"/>
    <property type="match status" value="1"/>
</dbReference>
<sequence length="278" mass="29978">MTRLWEEQVVTVDGVRYTGIDTGEGTEGARTVVLLHGNSGSWESFIPLIELLAPRQRVIAFDQRGFGGSVPLRDRLDYLEMADDTAAILRARGVESAIFVGFSMGAGVLQALAVRRPRLVDAALYGGMARIDGGPSSLDPSTLPPAVRASLIENRVPSDAEIRDSAGFAFGARTRREHPDLIEAVYERLRSHDWAAAAQRGLSASGLGDIDPRRMHAPAVVLIGEEDRCVPLASARELASALPDAELIVVPEAGHALMFEALPQVLAAVRRLEQRLIS</sequence>
<evidence type="ECO:0000259" key="1">
    <source>
        <dbReference type="Pfam" id="PF12697"/>
    </source>
</evidence>
<dbReference type="EMBL" id="BAWF01000041">
    <property type="protein sequence ID" value="GAF47537.1"/>
    <property type="molecule type" value="Genomic_DNA"/>
</dbReference>
<dbReference type="PANTHER" id="PTHR43798:SF33">
    <property type="entry name" value="HYDROLASE, PUTATIVE (AFU_ORTHOLOGUE AFUA_2G14860)-RELATED"/>
    <property type="match status" value="1"/>
</dbReference>
<keyword evidence="3" id="KW-1185">Reference proteome</keyword>
<comment type="caution">
    <text evidence="2">The sequence shown here is derived from an EMBL/GenBank/DDBJ whole genome shotgun (WGS) entry which is preliminary data.</text>
</comment>
<dbReference type="SUPFAM" id="SSF53474">
    <property type="entry name" value="alpha/beta-Hydrolases"/>
    <property type="match status" value="1"/>
</dbReference>
<dbReference type="OrthoDB" id="495620at2"/>
<gene>
    <name evidence="2" type="ORF">RW1_041_00850</name>
</gene>
<protein>
    <submittedName>
        <fullName evidence="2">Putative hydrolase</fullName>
    </submittedName>
</protein>
<dbReference type="InterPro" id="IPR029058">
    <property type="entry name" value="AB_hydrolase_fold"/>
</dbReference>
<name>X0Q7X4_RHOWR</name>
<dbReference type="InterPro" id="IPR000073">
    <property type="entry name" value="AB_hydrolase_1"/>
</dbReference>
<evidence type="ECO:0000313" key="3">
    <source>
        <dbReference type="Proteomes" id="UP000019491"/>
    </source>
</evidence>
<accession>X0Q7X4</accession>
<dbReference type="GO" id="GO:0016020">
    <property type="term" value="C:membrane"/>
    <property type="evidence" value="ECO:0007669"/>
    <property type="project" value="TreeGrafter"/>
</dbReference>
<dbReference type="InterPro" id="IPR050266">
    <property type="entry name" value="AB_hydrolase_sf"/>
</dbReference>
<evidence type="ECO:0000313" key="2">
    <source>
        <dbReference type="EMBL" id="GAF47537.1"/>
    </source>
</evidence>
<dbReference type="Proteomes" id="UP000019491">
    <property type="component" value="Unassembled WGS sequence"/>
</dbReference>
<dbReference type="Gene3D" id="3.40.50.1820">
    <property type="entry name" value="alpha/beta hydrolase"/>
    <property type="match status" value="1"/>
</dbReference>
<dbReference type="AlphaFoldDB" id="X0Q7X4"/>
<dbReference type="Pfam" id="PF12697">
    <property type="entry name" value="Abhydrolase_6"/>
    <property type="match status" value="1"/>
</dbReference>
<dbReference type="PRINTS" id="PR00111">
    <property type="entry name" value="ABHYDROLASE"/>
</dbReference>
<feature type="domain" description="AB hydrolase-1" evidence="1">
    <location>
        <begin position="32"/>
        <end position="268"/>
    </location>
</feature>
<dbReference type="GO" id="GO:0016787">
    <property type="term" value="F:hydrolase activity"/>
    <property type="evidence" value="ECO:0007669"/>
    <property type="project" value="UniProtKB-KW"/>
</dbReference>
<dbReference type="RefSeq" id="WP_037236667.1">
    <property type="nucleotide sequence ID" value="NZ_BAWF01000041.1"/>
</dbReference>
<organism evidence="2 3">
    <name type="scientific">Rhodococcus wratislaviensis NBRC 100605</name>
    <dbReference type="NCBI Taxonomy" id="1219028"/>
    <lineage>
        <taxon>Bacteria</taxon>
        <taxon>Bacillati</taxon>
        <taxon>Actinomycetota</taxon>
        <taxon>Actinomycetes</taxon>
        <taxon>Mycobacteriales</taxon>
        <taxon>Nocardiaceae</taxon>
        <taxon>Rhodococcus</taxon>
    </lineage>
</organism>